<evidence type="ECO:0000313" key="2">
    <source>
        <dbReference type="Proteomes" id="UP000299102"/>
    </source>
</evidence>
<gene>
    <name evidence="1" type="ORF">EVAR_13089_1</name>
</gene>
<accession>A0A4C1UAD3</accession>
<dbReference type="Proteomes" id="UP000299102">
    <property type="component" value="Unassembled WGS sequence"/>
</dbReference>
<proteinExistence type="predicted"/>
<reference evidence="1 2" key="1">
    <citation type="journal article" date="2019" name="Commun. Biol.">
        <title>The bagworm genome reveals a unique fibroin gene that provides high tensile strength.</title>
        <authorList>
            <person name="Kono N."/>
            <person name="Nakamura H."/>
            <person name="Ohtoshi R."/>
            <person name="Tomita M."/>
            <person name="Numata K."/>
            <person name="Arakawa K."/>
        </authorList>
    </citation>
    <scope>NUCLEOTIDE SEQUENCE [LARGE SCALE GENOMIC DNA]</scope>
</reference>
<dbReference type="EMBL" id="BGZK01000147">
    <property type="protein sequence ID" value="GBP23070.1"/>
    <property type="molecule type" value="Genomic_DNA"/>
</dbReference>
<organism evidence="1 2">
    <name type="scientific">Eumeta variegata</name>
    <name type="common">Bagworm moth</name>
    <name type="synonym">Eumeta japonica</name>
    <dbReference type="NCBI Taxonomy" id="151549"/>
    <lineage>
        <taxon>Eukaryota</taxon>
        <taxon>Metazoa</taxon>
        <taxon>Ecdysozoa</taxon>
        <taxon>Arthropoda</taxon>
        <taxon>Hexapoda</taxon>
        <taxon>Insecta</taxon>
        <taxon>Pterygota</taxon>
        <taxon>Neoptera</taxon>
        <taxon>Endopterygota</taxon>
        <taxon>Lepidoptera</taxon>
        <taxon>Glossata</taxon>
        <taxon>Ditrysia</taxon>
        <taxon>Tineoidea</taxon>
        <taxon>Psychidae</taxon>
        <taxon>Oiketicinae</taxon>
        <taxon>Eumeta</taxon>
    </lineage>
</organism>
<keyword evidence="2" id="KW-1185">Reference proteome</keyword>
<sequence>MTALAHTYRYKSKAYHVTPTIGCYIFVTAGSMAGAGVEGAKLSEGGTQTLPVRARRCTPHKARWVARGLRTPPHHI</sequence>
<protein>
    <submittedName>
        <fullName evidence="1">Uncharacterized protein</fullName>
    </submittedName>
</protein>
<comment type="caution">
    <text evidence="1">The sequence shown here is derived from an EMBL/GenBank/DDBJ whole genome shotgun (WGS) entry which is preliminary data.</text>
</comment>
<dbReference type="AlphaFoldDB" id="A0A4C1UAD3"/>
<name>A0A4C1UAD3_EUMVA</name>
<evidence type="ECO:0000313" key="1">
    <source>
        <dbReference type="EMBL" id="GBP23070.1"/>
    </source>
</evidence>